<keyword evidence="1" id="KW-1133">Transmembrane helix</keyword>
<protein>
    <submittedName>
        <fullName evidence="3">Serpentine Receptor, class T</fullName>
    </submittedName>
</protein>
<feature type="transmembrane region" description="Helical" evidence="1">
    <location>
        <begin position="75"/>
        <end position="98"/>
    </location>
</feature>
<dbReference type="AlphaFoldDB" id="A0A1I7Y8M2"/>
<sequence>MDLQVVAGWVQISAMLLFAPLYFRVVAIFILDQKFRTLECYRIMIQIGILHIISGVGVLALGIKDVLHHDPLSLAALLASAFPTIHRLIGMLDFVLALSRMKIICDLEYPQQIHTCLVVLNWAVNIPLHVAYIVPCCLARTDQGIFFRYNFLNSFLAELFKVLAYYYQAVLCATLVVYGILGSYLIYIKRKMGSVSTAKGEVRILLPAFMRFVFDMLLTVLWNYTPFKLTPSTRLAIALTHGVSILLLSPVLYILLISRLREKFFCCKKQNIFTPRINPNEAFNSTSRLQH</sequence>
<feature type="transmembrane region" description="Helical" evidence="1">
    <location>
        <begin position="165"/>
        <end position="187"/>
    </location>
</feature>
<keyword evidence="2" id="KW-1185">Reference proteome</keyword>
<dbReference type="WBParaSite" id="L893_g13783.t1">
    <property type="protein sequence ID" value="L893_g13783.t1"/>
    <property type="gene ID" value="L893_g13783"/>
</dbReference>
<accession>A0A1I7Y8M2</accession>
<reference evidence="3" key="1">
    <citation type="submission" date="2016-11" db="UniProtKB">
        <authorList>
            <consortium name="WormBaseParasite"/>
        </authorList>
    </citation>
    <scope>IDENTIFICATION</scope>
</reference>
<keyword evidence="1" id="KW-0812">Transmembrane</keyword>
<evidence type="ECO:0000313" key="3">
    <source>
        <dbReference type="WBParaSite" id="L893_g13783.t1"/>
    </source>
</evidence>
<organism evidence="2 3">
    <name type="scientific">Steinernema glaseri</name>
    <dbReference type="NCBI Taxonomy" id="37863"/>
    <lineage>
        <taxon>Eukaryota</taxon>
        <taxon>Metazoa</taxon>
        <taxon>Ecdysozoa</taxon>
        <taxon>Nematoda</taxon>
        <taxon>Chromadorea</taxon>
        <taxon>Rhabditida</taxon>
        <taxon>Tylenchina</taxon>
        <taxon>Panagrolaimomorpha</taxon>
        <taxon>Strongyloidoidea</taxon>
        <taxon>Steinernematidae</taxon>
        <taxon>Steinernema</taxon>
    </lineage>
</organism>
<proteinExistence type="predicted"/>
<evidence type="ECO:0000256" key="1">
    <source>
        <dbReference type="SAM" id="Phobius"/>
    </source>
</evidence>
<keyword evidence="1" id="KW-0472">Membrane</keyword>
<feature type="transmembrane region" description="Helical" evidence="1">
    <location>
        <begin position="236"/>
        <end position="256"/>
    </location>
</feature>
<feature type="transmembrane region" description="Helical" evidence="1">
    <location>
        <begin position="119"/>
        <end position="141"/>
    </location>
</feature>
<dbReference type="Proteomes" id="UP000095287">
    <property type="component" value="Unplaced"/>
</dbReference>
<feature type="transmembrane region" description="Helical" evidence="1">
    <location>
        <begin position="208"/>
        <end position="224"/>
    </location>
</feature>
<evidence type="ECO:0000313" key="2">
    <source>
        <dbReference type="Proteomes" id="UP000095287"/>
    </source>
</evidence>
<feature type="transmembrane region" description="Helical" evidence="1">
    <location>
        <begin position="6"/>
        <end position="31"/>
    </location>
</feature>
<name>A0A1I7Y8M2_9BILA</name>
<feature type="transmembrane region" description="Helical" evidence="1">
    <location>
        <begin position="43"/>
        <end position="63"/>
    </location>
</feature>